<name>A0ABM0GK53_SACKO</name>
<proteinExistence type="predicted"/>
<feature type="region of interest" description="Disordered" evidence="1">
    <location>
        <begin position="233"/>
        <end position="257"/>
    </location>
</feature>
<gene>
    <name evidence="3" type="primary">LOC100374859</name>
</gene>
<reference evidence="3" key="1">
    <citation type="submission" date="2025-08" db="UniProtKB">
        <authorList>
            <consortium name="RefSeq"/>
        </authorList>
    </citation>
    <scope>IDENTIFICATION</scope>
    <source>
        <tissue evidence="3">Testes</tissue>
    </source>
</reference>
<dbReference type="RefSeq" id="XP_002731642.1">
    <property type="nucleotide sequence ID" value="XM_002731596.2"/>
</dbReference>
<evidence type="ECO:0000313" key="2">
    <source>
        <dbReference type="Proteomes" id="UP000694865"/>
    </source>
</evidence>
<evidence type="ECO:0000313" key="3">
    <source>
        <dbReference type="RefSeq" id="XP_002731642.1"/>
    </source>
</evidence>
<dbReference type="Proteomes" id="UP000694865">
    <property type="component" value="Unplaced"/>
</dbReference>
<accession>A0ABM0GK53</accession>
<protein>
    <submittedName>
        <fullName evidence="3">Uncharacterized protein LOC100374859</fullName>
    </submittedName>
</protein>
<dbReference type="GeneID" id="100374859"/>
<organism evidence="2 3">
    <name type="scientific">Saccoglossus kowalevskii</name>
    <name type="common">Acorn worm</name>
    <dbReference type="NCBI Taxonomy" id="10224"/>
    <lineage>
        <taxon>Eukaryota</taxon>
        <taxon>Metazoa</taxon>
        <taxon>Hemichordata</taxon>
        <taxon>Enteropneusta</taxon>
        <taxon>Harrimaniidae</taxon>
        <taxon>Saccoglossus</taxon>
    </lineage>
</organism>
<feature type="region of interest" description="Disordered" evidence="1">
    <location>
        <begin position="363"/>
        <end position="384"/>
    </location>
</feature>
<evidence type="ECO:0000256" key="1">
    <source>
        <dbReference type="SAM" id="MobiDB-lite"/>
    </source>
</evidence>
<feature type="compositionally biased region" description="Polar residues" evidence="1">
    <location>
        <begin position="122"/>
        <end position="132"/>
    </location>
</feature>
<feature type="region of interest" description="Disordered" evidence="1">
    <location>
        <begin position="417"/>
        <end position="451"/>
    </location>
</feature>
<feature type="region of interest" description="Disordered" evidence="1">
    <location>
        <begin position="120"/>
        <end position="148"/>
    </location>
</feature>
<keyword evidence="2" id="KW-1185">Reference proteome</keyword>
<sequence length="451" mass="51587">MLVTPIQARERSIAELTGYLPAKGTRMYVRQRQHDPDFRDQSYEECLSPEDMSPTEIEPVPRLSTIQASPGKTLLDQYVDTGLVELPSTMKPWSSPWAVAQDQPAPAKSYSHVMTKYRNPHQENGVTNTFRRTGSEKHRRSKSPPASIVKSRELVIQSSGKKARGAVMFDRLKKRSEAFVIDETNVANPTHYYSQKRMNMLQQTRQRSASPPPHIGTGYYPTPQTITHVDAHRSKPRDRKTPWQAAEENPVGSVESAFMPSKKPIDLMLASNLKTAARTKAERDEAYQPWVRTTPDEPSSGHVSFNLPPRITSAPRLRLGATPYVNDFNVKPQGWCGSYEDTTHSDVTEYHTLPRTRHSKQIARDYNSRPKSWNPNYFDDQQHDVQDHGDFYHHDEYEEQASPEQEHLKPVRMTARKFNTPNHAHRRSRSVKPVCGPKIWNPKSVDETDDL</sequence>